<proteinExistence type="inferred from homology"/>
<gene>
    <name evidence="19" type="ORF">ACFO3I_15405</name>
</gene>
<dbReference type="InterPro" id="IPR011765">
    <property type="entry name" value="Pept_M16_N"/>
</dbReference>
<evidence type="ECO:0000256" key="5">
    <source>
        <dbReference type="ARBA" id="ARBA00017565"/>
    </source>
</evidence>
<feature type="domain" description="Coenzyme PQQ synthesis protein F-like C-terminal lobe" evidence="18">
    <location>
        <begin position="749"/>
        <end position="848"/>
    </location>
</feature>
<dbReference type="Gene3D" id="3.30.830.10">
    <property type="entry name" value="Metalloenzyme, LuxS/M16 peptidase-like"/>
    <property type="match status" value="4"/>
</dbReference>
<sequence length="921" mass="105001">MNAQSLLQSPNDSRQFLALTLSNHLAVLLVHQQDAEKSAAALTVNVGHFDDPFERQGLAHFLEHMLFLGTEKYQGAGDYAHFISHHGGSHNAWTGTEHSSFFFDIDPDYYNEALDRFADMFKAPLFHADYIEKERQAIEAEFSLKLKDDGRRIYQVHKETVNPAHPFAKFSVGNLSTLADTSEQSLQQAVQQFFHQHYGARRMTLCLVSSLPLEQMQQLAEQHFAAIPDHVAPKAPLTEPLYLDEQQSIQLSIEPHKHSQRLVASFALPDIQPLYKYKLISFLAHLLGDEGPGSLLAMLKQRGLVNQLSAGGGIDGSNYKDFSVSFELTQAGLSTCAQILELLFGQIALLRQSAFPLNLFLERQRLVQWSFLYQEPNTAQQTACDLSVNMQHYPVQDYLYGDYRMDLPSETLYRQLLEYFRPDNLRVMLVAPELSTDKQARWYHTPYKVEKLSQAQLDQLANAQPALDAALPKPNPYLVETLELLPDSQHQNSPELLVDEASLRLWFKADTEFHTPKGHVFVQLNLPNSIQSVAAMAQTRLWLELFQDLINENLYAATTAGLTYHLHVQNNGLSVHCAGLAGHQIRLMQDILQQLHQCSFSEDRFEEIRRQLVRHWQNHSKSKPVSKLFSQLSSLLQPLNPDIEQLAAELSAVDFDQFNQFHQQLLQQVSLDAFMIGNWPRPQAQALTTVLSQFLKTQPNGGFLPRQRYSTANIGPVWLEQQVEHNDHALVIYLPALQKTPQQMALFMLANHLLAPEYFHELRTEQQLGYLVGTGYVPMNLLPGIAFYIQSPSTECRVLYQATLDFYKNFLSELEQLAAEDFDQMKQGLLTQIRERDASLAARAKRFWLAIAQGDHQFHLQQQIETALIELPLDKFIGFFYQLLAPDYDAIFLATGPAPEHSHLKVQNASDWRQQLQLQKE</sequence>
<comment type="similarity">
    <text evidence="3 14">Belongs to the peptidase M16 family.</text>
</comment>
<evidence type="ECO:0000259" key="15">
    <source>
        <dbReference type="Pfam" id="PF00675"/>
    </source>
</evidence>
<keyword evidence="8" id="KW-0378">Hydrolase</keyword>
<dbReference type="InterPro" id="IPR001431">
    <property type="entry name" value="Pept_M16_Zn_BS"/>
</dbReference>
<dbReference type="Proteomes" id="UP001595962">
    <property type="component" value="Unassembled WGS sequence"/>
</dbReference>
<evidence type="ECO:0000256" key="13">
    <source>
        <dbReference type="ARBA" id="ARBA00033450"/>
    </source>
</evidence>
<dbReference type="RefSeq" id="WP_377335432.1">
    <property type="nucleotide sequence ID" value="NZ_JBHSGB010000014.1"/>
</dbReference>
<comment type="function">
    <text evidence="2">Endopeptidase that degrades small peptides of less than 7 kDa, such as glucagon and insulin.</text>
</comment>
<keyword evidence="20" id="KW-1185">Reference proteome</keyword>
<evidence type="ECO:0000256" key="12">
    <source>
        <dbReference type="ARBA" id="ARBA00031184"/>
    </source>
</evidence>
<dbReference type="InterPro" id="IPR050626">
    <property type="entry name" value="Peptidase_M16"/>
</dbReference>
<evidence type="ECO:0000313" key="20">
    <source>
        <dbReference type="Proteomes" id="UP001595962"/>
    </source>
</evidence>
<evidence type="ECO:0000256" key="14">
    <source>
        <dbReference type="RuleBase" id="RU004447"/>
    </source>
</evidence>
<dbReference type="PANTHER" id="PTHR43690">
    <property type="entry name" value="NARDILYSIN"/>
    <property type="match status" value="1"/>
</dbReference>
<keyword evidence="9" id="KW-0862">Zinc</keyword>
<evidence type="ECO:0000259" key="18">
    <source>
        <dbReference type="Pfam" id="PF22456"/>
    </source>
</evidence>
<evidence type="ECO:0000256" key="9">
    <source>
        <dbReference type="ARBA" id="ARBA00022833"/>
    </source>
</evidence>
<dbReference type="PANTHER" id="PTHR43690:SF18">
    <property type="entry name" value="INSULIN-DEGRADING ENZYME-RELATED"/>
    <property type="match status" value="1"/>
</dbReference>
<reference evidence="20" key="1">
    <citation type="journal article" date="2019" name="Int. J. Syst. Evol. Microbiol.">
        <title>The Global Catalogue of Microorganisms (GCM) 10K type strain sequencing project: providing services to taxonomists for standard genome sequencing and annotation.</title>
        <authorList>
            <consortium name="The Broad Institute Genomics Platform"/>
            <consortium name="The Broad Institute Genome Sequencing Center for Infectious Disease"/>
            <person name="Wu L."/>
            <person name="Ma J."/>
        </authorList>
    </citation>
    <scope>NUCLEOTIDE SEQUENCE [LARGE SCALE GENOMIC DNA]</scope>
    <source>
        <strain evidence="20">DT28</strain>
    </source>
</reference>
<evidence type="ECO:0000256" key="6">
    <source>
        <dbReference type="ARBA" id="ARBA00022670"/>
    </source>
</evidence>
<keyword evidence="7" id="KW-0479">Metal-binding</keyword>
<feature type="domain" description="Peptidase M16 C-terminal" evidence="16">
    <location>
        <begin position="188"/>
        <end position="356"/>
    </location>
</feature>
<evidence type="ECO:0000259" key="16">
    <source>
        <dbReference type="Pfam" id="PF05193"/>
    </source>
</evidence>
<dbReference type="SUPFAM" id="SSF63411">
    <property type="entry name" value="LuxS/MPP-like metallohydrolase"/>
    <property type="match status" value="4"/>
</dbReference>
<evidence type="ECO:0000259" key="17">
    <source>
        <dbReference type="Pfam" id="PF16187"/>
    </source>
</evidence>
<dbReference type="Pfam" id="PF22456">
    <property type="entry name" value="PqqF-like_C_4"/>
    <property type="match status" value="1"/>
</dbReference>
<dbReference type="EC" id="3.4.24.55" evidence="4"/>
<keyword evidence="6" id="KW-0645">Protease</keyword>
<dbReference type="EMBL" id="JBHSGB010000014">
    <property type="protein sequence ID" value="MFC4656403.1"/>
    <property type="molecule type" value="Genomic_DNA"/>
</dbReference>
<comment type="caution">
    <text evidence="19">The sequence shown here is derived from an EMBL/GenBank/DDBJ whole genome shotgun (WGS) entry which is preliminary data.</text>
</comment>
<evidence type="ECO:0000256" key="4">
    <source>
        <dbReference type="ARBA" id="ARBA00012449"/>
    </source>
</evidence>
<comment type="cofactor">
    <cofactor evidence="1">
        <name>Zn(2+)</name>
        <dbReference type="ChEBI" id="CHEBI:29105"/>
    </cofactor>
</comment>
<keyword evidence="10" id="KW-0482">Metalloprotease</keyword>
<accession>A0ABV9JQ62</accession>
<protein>
    <recommendedName>
        <fullName evidence="5">Protease 3</fullName>
        <ecNumber evidence="4">3.4.24.55</ecNumber>
    </recommendedName>
    <alternativeName>
        <fullName evidence="13">Pitrilysin</fullName>
    </alternativeName>
    <alternativeName>
        <fullName evidence="12">Protease III</fullName>
    </alternativeName>
    <alternativeName>
        <fullName evidence="11">Protease pi</fullName>
    </alternativeName>
</protein>
<dbReference type="InterPro" id="IPR007863">
    <property type="entry name" value="Peptidase_M16_C"/>
</dbReference>
<evidence type="ECO:0000256" key="10">
    <source>
        <dbReference type="ARBA" id="ARBA00023049"/>
    </source>
</evidence>
<feature type="domain" description="Peptidase M16 middle/third" evidence="17">
    <location>
        <begin position="371"/>
        <end position="648"/>
    </location>
</feature>
<dbReference type="PROSITE" id="PS00143">
    <property type="entry name" value="INSULINASE"/>
    <property type="match status" value="1"/>
</dbReference>
<dbReference type="Pfam" id="PF00675">
    <property type="entry name" value="Peptidase_M16"/>
    <property type="match status" value="1"/>
</dbReference>
<evidence type="ECO:0000256" key="2">
    <source>
        <dbReference type="ARBA" id="ARBA00002184"/>
    </source>
</evidence>
<evidence type="ECO:0000256" key="11">
    <source>
        <dbReference type="ARBA" id="ARBA00029597"/>
    </source>
</evidence>
<evidence type="ECO:0000256" key="1">
    <source>
        <dbReference type="ARBA" id="ARBA00001947"/>
    </source>
</evidence>
<dbReference type="InterPro" id="IPR011249">
    <property type="entry name" value="Metalloenz_LuxS/M16"/>
</dbReference>
<organism evidence="19 20">
    <name type="scientific">Rheinheimera marina</name>
    <dbReference type="NCBI Taxonomy" id="1774958"/>
    <lineage>
        <taxon>Bacteria</taxon>
        <taxon>Pseudomonadati</taxon>
        <taxon>Pseudomonadota</taxon>
        <taxon>Gammaproteobacteria</taxon>
        <taxon>Chromatiales</taxon>
        <taxon>Chromatiaceae</taxon>
        <taxon>Rheinheimera</taxon>
    </lineage>
</organism>
<feature type="domain" description="Peptidase M16 N-terminal" evidence="15">
    <location>
        <begin position="27"/>
        <end position="162"/>
    </location>
</feature>
<evidence type="ECO:0000256" key="8">
    <source>
        <dbReference type="ARBA" id="ARBA00022801"/>
    </source>
</evidence>
<dbReference type="InterPro" id="IPR032632">
    <property type="entry name" value="Peptidase_M16_M"/>
</dbReference>
<evidence type="ECO:0000313" key="19">
    <source>
        <dbReference type="EMBL" id="MFC4656403.1"/>
    </source>
</evidence>
<name>A0ABV9JQ62_9GAMM</name>
<dbReference type="Pfam" id="PF05193">
    <property type="entry name" value="Peptidase_M16_C"/>
    <property type="match status" value="1"/>
</dbReference>
<dbReference type="Pfam" id="PF16187">
    <property type="entry name" value="Peptidase_M16_M"/>
    <property type="match status" value="1"/>
</dbReference>
<evidence type="ECO:0000256" key="7">
    <source>
        <dbReference type="ARBA" id="ARBA00022723"/>
    </source>
</evidence>
<dbReference type="InterPro" id="IPR054734">
    <property type="entry name" value="PqqF-like_C_4"/>
</dbReference>
<evidence type="ECO:0000256" key="3">
    <source>
        <dbReference type="ARBA" id="ARBA00007261"/>
    </source>
</evidence>